<name>A0AAE1KV97_PETCI</name>
<feature type="region of interest" description="Disordered" evidence="2">
    <location>
        <begin position="356"/>
        <end position="378"/>
    </location>
</feature>
<dbReference type="Proteomes" id="UP001286313">
    <property type="component" value="Unassembled WGS sequence"/>
</dbReference>
<evidence type="ECO:0000259" key="3">
    <source>
        <dbReference type="PROSITE" id="PS50158"/>
    </source>
</evidence>
<sequence length="503" mass="56481">MKEEQQQFKEEVYGDLQELKCETRQHLHNELKPAISRGEEQLSFLGKSARTQTEVYRTRFRSRVRARGEPLQQLAHDLESMAHKAYPGAAPNMLVILLRDQFIDVLDTGELKVQVKQAQPRNMQEALARALEFESYVRSSTNTYARSNFPAGHSTGFKARKGQVCEVENFEGSCWYCRQPGHKKEDCFKWQREQGKIVGGCWFCGNPGHKREDCYKLRKEQEQGSTRKSTFAPRGCWTCGERGHFSVNCQNKRKEDMKAAEDKERSGKLVKAGEKGLPPAGISQVAPSLRRCKRTAIDSVRVDVRIDRKKFSLVIDLASEQTFARPDVLHHRYLPESSEQLCGVTGHCLNEWTPGSPDRSGWARGHASSLRSRDGGPMSSWPGLSVVHGIVSSSFDSNLGVVEPDVRSKTNAEVMVGRTLLETSGGEVPVVVAISPDVEEWRWACDVCCAKKGPKKRGCAPLQLYQVGAPMERVTVDIAGPLPCTDKGNRYICVAMDYFTKWP</sequence>
<dbReference type="AlphaFoldDB" id="A0AAE1KV97"/>
<feature type="domain" description="CCHC-type" evidence="3">
    <location>
        <begin position="174"/>
        <end position="187"/>
    </location>
</feature>
<dbReference type="GO" id="GO:0008270">
    <property type="term" value="F:zinc ion binding"/>
    <property type="evidence" value="ECO:0007669"/>
    <property type="project" value="UniProtKB-KW"/>
</dbReference>
<dbReference type="EMBL" id="JAWQEG010000821">
    <property type="protein sequence ID" value="KAK3885218.1"/>
    <property type="molecule type" value="Genomic_DNA"/>
</dbReference>
<organism evidence="4 5">
    <name type="scientific">Petrolisthes cinctipes</name>
    <name type="common">Flat porcelain crab</name>
    <dbReference type="NCBI Taxonomy" id="88211"/>
    <lineage>
        <taxon>Eukaryota</taxon>
        <taxon>Metazoa</taxon>
        <taxon>Ecdysozoa</taxon>
        <taxon>Arthropoda</taxon>
        <taxon>Crustacea</taxon>
        <taxon>Multicrustacea</taxon>
        <taxon>Malacostraca</taxon>
        <taxon>Eumalacostraca</taxon>
        <taxon>Eucarida</taxon>
        <taxon>Decapoda</taxon>
        <taxon>Pleocyemata</taxon>
        <taxon>Anomura</taxon>
        <taxon>Galatheoidea</taxon>
        <taxon>Porcellanidae</taxon>
        <taxon>Petrolisthes</taxon>
    </lineage>
</organism>
<dbReference type="InterPro" id="IPR036397">
    <property type="entry name" value="RNaseH_sf"/>
</dbReference>
<dbReference type="Gene3D" id="3.30.420.10">
    <property type="entry name" value="Ribonuclease H-like superfamily/Ribonuclease H"/>
    <property type="match status" value="1"/>
</dbReference>
<keyword evidence="1" id="KW-0863">Zinc-finger</keyword>
<dbReference type="InterPro" id="IPR001878">
    <property type="entry name" value="Znf_CCHC"/>
</dbReference>
<evidence type="ECO:0000313" key="5">
    <source>
        <dbReference type="Proteomes" id="UP001286313"/>
    </source>
</evidence>
<reference evidence="4" key="1">
    <citation type="submission" date="2023-10" db="EMBL/GenBank/DDBJ databases">
        <title>Genome assemblies of two species of porcelain crab, Petrolisthes cinctipes and Petrolisthes manimaculis (Anomura: Porcellanidae).</title>
        <authorList>
            <person name="Angst P."/>
        </authorList>
    </citation>
    <scope>NUCLEOTIDE SEQUENCE</scope>
    <source>
        <strain evidence="4">PB745_01</strain>
        <tissue evidence="4">Gill</tissue>
    </source>
</reference>
<dbReference type="Gene3D" id="4.10.60.10">
    <property type="entry name" value="Zinc finger, CCHC-type"/>
    <property type="match status" value="1"/>
</dbReference>
<dbReference type="Pfam" id="PF00098">
    <property type="entry name" value="zf-CCHC"/>
    <property type="match status" value="1"/>
</dbReference>
<feature type="domain" description="CCHC-type" evidence="3">
    <location>
        <begin position="236"/>
        <end position="251"/>
    </location>
</feature>
<proteinExistence type="predicted"/>
<keyword evidence="1" id="KW-0862">Zinc</keyword>
<evidence type="ECO:0000256" key="2">
    <source>
        <dbReference type="SAM" id="MobiDB-lite"/>
    </source>
</evidence>
<gene>
    <name evidence="4" type="ORF">Pcinc_010562</name>
</gene>
<dbReference type="SUPFAM" id="SSF57756">
    <property type="entry name" value="Retrovirus zinc finger-like domains"/>
    <property type="match status" value="2"/>
</dbReference>
<keyword evidence="1" id="KW-0479">Metal-binding</keyword>
<comment type="caution">
    <text evidence="4">The sequence shown here is derived from an EMBL/GenBank/DDBJ whole genome shotgun (WGS) entry which is preliminary data.</text>
</comment>
<dbReference type="PROSITE" id="PS50158">
    <property type="entry name" value="ZF_CCHC"/>
    <property type="match status" value="3"/>
</dbReference>
<evidence type="ECO:0000313" key="4">
    <source>
        <dbReference type="EMBL" id="KAK3885218.1"/>
    </source>
</evidence>
<evidence type="ECO:0000256" key="1">
    <source>
        <dbReference type="PROSITE-ProRule" id="PRU00047"/>
    </source>
</evidence>
<protein>
    <recommendedName>
        <fullName evidence="3">CCHC-type domain-containing protein</fullName>
    </recommendedName>
</protein>
<dbReference type="SMART" id="SM00343">
    <property type="entry name" value="ZnF_C2HC"/>
    <property type="match status" value="3"/>
</dbReference>
<feature type="region of interest" description="Disordered" evidence="2">
    <location>
        <begin position="256"/>
        <end position="279"/>
    </location>
</feature>
<dbReference type="InterPro" id="IPR036875">
    <property type="entry name" value="Znf_CCHC_sf"/>
</dbReference>
<dbReference type="PANTHER" id="PTHR46888">
    <property type="entry name" value="ZINC KNUCKLE DOMAINCONTAINING PROTEIN-RELATED"/>
    <property type="match status" value="1"/>
</dbReference>
<dbReference type="GO" id="GO:0003676">
    <property type="term" value="F:nucleic acid binding"/>
    <property type="evidence" value="ECO:0007669"/>
    <property type="project" value="InterPro"/>
</dbReference>
<accession>A0AAE1KV97</accession>
<dbReference type="PANTHER" id="PTHR46888:SF1">
    <property type="entry name" value="RIBONUCLEASE H"/>
    <property type="match status" value="1"/>
</dbReference>
<keyword evidence="5" id="KW-1185">Reference proteome</keyword>
<feature type="compositionally biased region" description="Basic and acidic residues" evidence="2">
    <location>
        <begin position="256"/>
        <end position="274"/>
    </location>
</feature>
<feature type="domain" description="CCHC-type" evidence="3">
    <location>
        <begin position="201"/>
        <end position="214"/>
    </location>
</feature>